<keyword evidence="2" id="KW-0472">Membrane</keyword>
<evidence type="ECO:0000256" key="1">
    <source>
        <dbReference type="SAM" id="MobiDB-lite"/>
    </source>
</evidence>
<keyword evidence="2" id="KW-0812">Transmembrane</keyword>
<organism evidence="3 4">
    <name type="scientific">Kocuria marina</name>
    <dbReference type="NCBI Taxonomy" id="223184"/>
    <lineage>
        <taxon>Bacteria</taxon>
        <taxon>Bacillati</taxon>
        <taxon>Actinomycetota</taxon>
        <taxon>Actinomycetes</taxon>
        <taxon>Micrococcales</taxon>
        <taxon>Micrococcaceae</taxon>
        <taxon>Kocuria</taxon>
    </lineage>
</organism>
<evidence type="ECO:0000313" key="3">
    <source>
        <dbReference type="EMBL" id="KHE73950.1"/>
    </source>
</evidence>
<dbReference type="EMBL" id="JROM01000041">
    <property type="protein sequence ID" value="KHE73950.1"/>
    <property type="molecule type" value="Genomic_DNA"/>
</dbReference>
<protein>
    <submittedName>
        <fullName evidence="3">Uncharacterized protein</fullName>
    </submittedName>
</protein>
<accession>A0A0B0DB35</accession>
<dbReference type="eggNOG" id="ENOG5031Z6A">
    <property type="taxonomic scope" value="Bacteria"/>
</dbReference>
<comment type="caution">
    <text evidence="3">The sequence shown here is derived from an EMBL/GenBank/DDBJ whole genome shotgun (WGS) entry which is preliminary data.</text>
</comment>
<evidence type="ECO:0000256" key="2">
    <source>
        <dbReference type="SAM" id="Phobius"/>
    </source>
</evidence>
<keyword evidence="2" id="KW-1133">Transmembrane helix</keyword>
<dbReference type="AlphaFoldDB" id="A0A0B0DB35"/>
<dbReference type="Proteomes" id="UP000030664">
    <property type="component" value="Unassembled WGS sequence"/>
</dbReference>
<feature type="transmembrane region" description="Helical" evidence="2">
    <location>
        <begin position="21"/>
        <end position="43"/>
    </location>
</feature>
<name>A0A0B0DB35_9MICC</name>
<evidence type="ECO:0000313" key="4">
    <source>
        <dbReference type="Proteomes" id="UP000030664"/>
    </source>
</evidence>
<gene>
    <name evidence="3" type="ORF">AS25_09195</name>
</gene>
<reference evidence="3 4" key="1">
    <citation type="submission" date="2014-09" db="EMBL/GenBank/DDBJ databases">
        <title>High-quality draft genome sequence of Kocuria marina SO9-6, an actinobacterium isolated from a copper mine.</title>
        <authorList>
            <person name="Castro D.B."/>
            <person name="Pereira L.B."/>
            <person name="Silva M.V."/>
            <person name="Silva B.P."/>
            <person name="Zanardi B.R."/>
            <person name="Carlos C."/>
            <person name="Belgini D.R."/>
            <person name="Limache E.G."/>
            <person name="Lacerda G.V."/>
            <person name="Nery M.B."/>
            <person name="Gomes M.B."/>
            <person name="Souza S."/>
            <person name="Silva T.M."/>
            <person name="Rodrigues V.D."/>
            <person name="Paulino L.C."/>
            <person name="Vicentini R."/>
            <person name="Ferraz L.F."/>
            <person name="Ottoboni L.M."/>
        </authorList>
    </citation>
    <scope>NUCLEOTIDE SEQUENCE [LARGE SCALE GENOMIC DNA]</scope>
    <source>
        <strain evidence="3 4">SO9-6</strain>
    </source>
</reference>
<feature type="compositionally biased region" description="Polar residues" evidence="1">
    <location>
        <begin position="86"/>
        <end position="108"/>
    </location>
</feature>
<proteinExistence type="predicted"/>
<sequence>MVVFMTGLMANAILRELRDRGIITTPVLVLAMVFLLGGFAVYWRFYWVPRASSSEPDRPRITVAETWHSPYPPPTKVSGPCPWQPPSRQRPGTETPGSVARSGTTSGGTPAHPQQVIEDEVRNRRAALLRRARAATS</sequence>
<feature type="region of interest" description="Disordered" evidence="1">
    <location>
        <begin position="66"/>
        <end position="119"/>
    </location>
</feature>